<accession>A0A3Q7HZ03</accession>
<evidence type="ECO:0000313" key="1">
    <source>
        <dbReference type="EnsemblPlants" id="Solyc09g015457.1.1"/>
    </source>
</evidence>
<dbReference type="EnsemblPlants" id="Solyc09g015457.1.1">
    <property type="protein sequence ID" value="Solyc09g015457.1.1"/>
    <property type="gene ID" value="Solyc09g015457.1"/>
</dbReference>
<sequence>MRSLLFEGGSSFAFAWWSSSHLLVSVPVSLLEGGMSTCFPFFVSFSSVSLVSSSKGSLAVVSLLEPLDFSASEFSRRCWFWEHFGH</sequence>
<reference evidence="1" key="2">
    <citation type="submission" date="2019-01" db="UniProtKB">
        <authorList>
            <consortium name="EnsemblPlants"/>
        </authorList>
    </citation>
    <scope>IDENTIFICATION</scope>
    <source>
        <strain evidence="1">cv. Heinz 1706</strain>
    </source>
</reference>
<proteinExistence type="predicted"/>
<reference evidence="1" key="1">
    <citation type="journal article" date="2012" name="Nature">
        <title>The tomato genome sequence provides insights into fleshy fruit evolution.</title>
        <authorList>
            <consortium name="Tomato Genome Consortium"/>
        </authorList>
    </citation>
    <scope>NUCLEOTIDE SEQUENCE [LARGE SCALE GENOMIC DNA]</scope>
    <source>
        <strain evidence="1">cv. Heinz 1706</strain>
    </source>
</reference>
<protein>
    <submittedName>
        <fullName evidence="1">Uncharacterized protein</fullName>
    </submittedName>
</protein>
<dbReference type="Proteomes" id="UP000004994">
    <property type="component" value="Chromosome 9"/>
</dbReference>
<name>A0A3Q7HZ03_SOLLC</name>
<evidence type="ECO:0000313" key="2">
    <source>
        <dbReference type="Proteomes" id="UP000004994"/>
    </source>
</evidence>
<dbReference type="AlphaFoldDB" id="A0A3Q7HZ03"/>
<dbReference type="InParanoid" id="A0A3Q7HZ03"/>
<dbReference type="Gramene" id="Solyc09g015457.1.1">
    <property type="protein sequence ID" value="Solyc09g015457.1.1"/>
    <property type="gene ID" value="Solyc09g015457.1"/>
</dbReference>
<organism evidence="1">
    <name type="scientific">Solanum lycopersicum</name>
    <name type="common">Tomato</name>
    <name type="synonym">Lycopersicon esculentum</name>
    <dbReference type="NCBI Taxonomy" id="4081"/>
    <lineage>
        <taxon>Eukaryota</taxon>
        <taxon>Viridiplantae</taxon>
        <taxon>Streptophyta</taxon>
        <taxon>Embryophyta</taxon>
        <taxon>Tracheophyta</taxon>
        <taxon>Spermatophyta</taxon>
        <taxon>Magnoliopsida</taxon>
        <taxon>eudicotyledons</taxon>
        <taxon>Gunneridae</taxon>
        <taxon>Pentapetalae</taxon>
        <taxon>asterids</taxon>
        <taxon>lamiids</taxon>
        <taxon>Solanales</taxon>
        <taxon>Solanaceae</taxon>
        <taxon>Solanoideae</taxon>
        <taxon>Solaneae</taxon>
        <taxon>Solanum</taxon>
        <taxon>Solanum subgen. Lycopersicon</taxon>
    </lineage>
</organism>
<keyword evidence="2" id="KW-1185">Reference proteome</keyword>